<sequence>MIIETIGLGMLVSFLLTETIGLAAGGIVVPGYIALMLTEPVRIIATVLVAIVTFLVIRVLSKVMLVFGRRMLLLGILIGYLLGYITKIFPPVTLDSLRLDLSVIGYVIPGLIAYWMNRQGVVETLSSMILAAVLTRLVILVISGGGV</sequence>
<keyword evidence="1" id="KW-0472">Membrane</keyword>
<keyword evidence="1" id="KW-1133">Transmembrane helix</keyword>
<proteinExistence type="predicted"/>
<feature type="transmembrane region" description="Helical" evidence="1">
    <location>
        <begin position="72"/>
        <end position="90"/>
    </location>
</feature>
<evidence type="ECO:0000313" key="2">
    <source>
        <dbReference type="EMBL" id="HEA86797.1"/>
    </source>
</evidence>
<feature type="transmembrane region" description="Helical" evidence="1">
    <location>
        <begin position="12"/>
        <end position="35"/>
    </location>
</feature>
<keyword evidence="1" id="KW-0812">Transmembrane</keyword>
<dbReference type="GO" id="GO:0045227">
    <property type="term" value="P:capsule polysaccharide biosynthetic process"/>
    <property type="evidence" value="ECO:0007669"/>
    <property type="project" value="InterPro"/>
</dbReference>
<dbReference type="NCBIfam" id="TIGR04011">
    <property type="entry name" value="poly_gGlu_PgsC"/>
    <property type="match status" value="1"/>
</dbReference>
<name>A0A7C1NEJ8_UNCW3</name>
<dbReference type="GO" id="GO:0016020">
    <property type="term" value="C:membrane"/>
    <property type="evidence" value="ECO:0007669"/>
    <property type="project" value="InterPro"/>
</dbReference>
<dbReference type="PRINTS" id="PR01759">
    <property type="entry name" value="CAPSULEPROTC"/>
</dbReference>
<evidence type="ECO:0000256" key="1">
    <source>
        <dbReference type="SAM" id="Phobius"/>
    </source>
</evidence>
<dbReference type="AlphaFoldDB" id="A0A7C1NEJ8"/>
<protein>
    <submittedName>
        <fullName evidence="2">Poly-gamma-glutamate biosynthesis protein PgsC</fullName>
    </submittedName>
</protein>
<feature type="transmembrane region" description="Helical" evidence="1">
    <location>
        <begin position="128"/>
        <end position="146"/>
    </location>
</feature>
<reference evidence="2" key="1">
    <citation type="journal article" date="2020" name="mSystems">
        <title>Genome- and Community-Level Interaction Insights into Carbon Utilization and Element Cycling Functions of Hydrothermarchaeota in Hydrothermal Sediment.</title>
        <authorList>
            <person name="Zhou Z."/>
            <person name="Liu Y."/>
            <person name="Xu W."/>
            <person name="Pan J."/>
            <person name="Luo Z.H."/>
            <person name="Li M."/>
        </authorList>
    </citation>
    <scope>NUCLEOTIDE SEQUENCE [LARGE SCALE GENOMIC DNA]</scope>
    <source>
        <strain evidence="2">SpSt-265</strain>
    </source>
</reference>
<comment type="caution">
    <text evidence="2">The sequence shown here is derived from an EMBL/GenBank/DDBJ whole genome shotgun (WGS) entry which is preliminary data.</text>
</comment>
<gene>
    <name evidence="2" type="primary">pgsC</name>
    <name evidence="2" type="ORF">ENP94_02155</name>
</gene>
<feature type="transmembrane region" description="Helical" evidence="1">
    <location>
        <begin position="96"/>
        <end position="116"/>
    </location>
</feature>
<dbReference type="InterPro" id="IPR008338">
    <property type="entry name" value="Capsule_biosynth_CapC"/>
</dbReference>
<dbReference type="EMBL" id="DSLG01000002">
    <property type="protein sequence ID" value="HEA86797.1"/>
    <property type="molecule type" value="Genomic_DNA"/>
</dbReference>
<feature type="transmembrane region" description="Helical" evidence="1">
    <location>
        <begin position="41"/>
        <end position="60"/>
    </location>
</feature>
<accession>A0A7C1NEJ8</accession>
<dbReference type="Pfam" id="PF14102">
    <property type="entry name" value="Caps_synth_CapC"/>
    <property type="match status" value="1"/>
</dbReference>
<organism evidence="2">
    <name type="scientific">candidate division WOR-3 bacterium</name>
    <dbReference type="NCBI Taxonomy" id="2052148"/>
    <lineage>
        <taxon>Bacteria</taxon>
        <taxon>Bacteria division WOR-3</taxon>
    </lineage>
</organism>